<comment type="caution">
    <text evidence="2">The sequence shown here is derived from an EMBL/GenBank/DDBJ whole genome shotgun (WGS) entry which is preliminary data.</text>
</comment>
<gene>
    <name evidence="2" type="ORF">HRR80_003595</name>
</gene>
<protein>
    <submittedName>
        <fullName evidence="2">Uncharacterized protein</fullName>
    </submittedName>
</protein>
<accession>A0AAN6EVP4</accession>
<evidence type="ECO:0000313" key="3">
    <source>
        <dbReference type="Proteomes" id="UP001161757"/>
    </source>
</evidence>
<evidence type="ECO:0000256" key="1">
    <source>
        <dbReference type="SAM" id="MobiDB-lite"/>
    </source>
</evidence>
<dbReference type="Proteomes" id="UP001161757">
    <property type="component" value="Unassembled WGS sequence"/>
</dbReference>
<sequence>MRHAGRLKLPSLYFIQSKIRLSFRKAKGRPGLHVMESYNSSRIDRVSVDSIGVTAGCRSGEVKLHCSVPLEEASLPFGHPSPGKACSSRRLRTNREGGPPLIGMRRLSMPTPTPTPVKHPHFITQPPWHSGYSQFDKATFRAAEGPPASSPLSIICNSISLASSALPDVPAAPETPFVPAL</sequence>
<organism evidence="2 3">
    <name type="scientific">Exophiala dermatitidis</name>
    <name type="common">Black yeast-like fungus</name>
    <name type="synonym">Wangiella dermatitidis</name>
    <dbReference type="NCBI Taxonomy" id="5970"/>
    <lineage>
        <taxon>Eukaryota</taxon>
        <taxon>Fungi</taxon>
        <taxon>Dikarya</taxon>
        <taxon>Ascomycota</taxon>
        <taxon>Pezizomycotina</taxon>
        <taxon>Eurotiomycetes</taxon>
        <taxon>Chaetothyriomycetidae</taxon>
        <taxon>Chaetothyriales</taxon>
        <taxon>Herpotrichiellaceae</taxon>
        <taxon>Exophiala</taxon>
    </lineage>
</organism>
<proteinExistence type="predicted"/>
<feature type="region of interest" description="Disordered" evidence="1">
    <location>
        <begin position="79"/>
        <end position="107"/>
    </location>
</feature>
<dbReference type="EMBL" id="JAJGCB010000005">
    <property type="protein sequence ID" value="KAJ8992495.1"/>
    <property type="molecule type" value="Genomic_DNA"/>
</dbReference>
<evidence type="ECO:0000313" key="2">
    <source>
        <dbReference type="EMBL" id="KAJ8992495.1"/>
    </source>
</evidence>
<dbReference type="AlphaFoldDB" id="A0AAN6EVP4"/>
<name>A0AAN6EVP4_EXODE</name>
<reference evidence="2" key="1">
    <citation type="submission" date="2023-01" db="EMBL/GenBank/DDBJ databases">
        <title>Exophiala dermititidis isolated from Cystic Fibrosis Patient.</title>
        <authorList>
            <person name="Kurbessoian T."/>
            <person name="Crocker A."/>
            <person name="Murante D."/>
            <person name="Hogan D.A."/>
            <person name="Stajich J.E."/>
        </authorList>
    </citation>
    <scope>NUCLEOTIDE SEQUENCE</scope>
    <source>
        <strain evidence="2">Ex8</strain>
    </source>
</reference>